<proteinExistence type="predicted"/>
<dbReference type="CDD" id="cd00683">
    <property type="entry name" value="Trans_IPPS_HH"/>
    <property type="match status" value="1"/>
</dbReference>
<dbReference type="Proteomes" id="UP000324324">
    <property type="component" value="Unassembled WGS sequence"/>
</dbReference>
<dbReference type="GO" id="GO:0016114">
    <property type="term" value="P:terpenoid biosynthetic process"/>
    <property type="evidence" value="ECO:0007669"/>
    <property type="project" value="UniProtKB-ARBA"/>
</dbReference>
<dbReference type="NCBIfam" id="TIGR03464">
    <property type="entry name" value="HpnC"/>
    <property type="match status" value="1"/>
</dbReference>
<name>A0A5M8AUM0_9BURK</name>
<dbReference type="RefSeq" id="WP_150083116.1">
    <property type="nucleotide sequence ID" value="NZ_VWRN01000030.1"/>
</dbReference>
<dbReference type="SFLD" id="SFLDS00005">
    <property type="entry name" value="Isoprenoid_Synthase_Type_I"/>
    <property type="match status" value="1"/>
</dbReference>
<reference evidence="1 2" key="1">
    <citation type="submission" date="2019-09" db="EMBL/GenBank/DDBJ databases">
        <title>Isolation of a novel species in the genus Cupriavidus from patients with sepsis using whole genome sequencing.</title>
        <authorList>
            <person name="Kweon O.J."/>
            <person name="Lee M.-K."/>
        </authorList>
    </citation>
    <scope>NUCLEOTIDE SEQUENCE [LARGE SCALE GENOMIC DNA]</scope>
    <source>
        <strain evidence="1 2">MKL-01</strain>
    </source>
</reference>
<evidence type="ECO:0000313" key="2">
    <source>
        <dbReference type="Proteomes" id="UP000324324"/>
    </source>
</evidence>
<dbReference type="GO" id="GO:0051996">
    <property type="term" value="F:squalene synthase [NAD(P)H] activity"/>
    <property type="evidence" value="ECO:0007669"/>
    <property type="project" value="UniProtKB-EC"/>
</dbReference>
<dbReference type="InterPro" id="IPR008949">
    <property type="entry name" value="Isoprenoid_synthase_dom_sf"/>
</dbReference>
<keyword evidence="1" id="KW-0808">Transferase</keyword>
<dbReference type="EC" id="2.5.1.21" evidence="1"/>
<keyword evidence="2" id="KW-1185">Reference proteome</keyword>
<dbReference type="InterPro" id="IPR017827">
    <property type="entry name" value="HSQ_synthase_HpnC"/>
</dbReference>
<protein>
    <submittedName>
        <fullName evidence="1">Squalene synthase HpnC</fullName>
        <ecNumber evidence="1">2.5.1.21</ecNumber>
    </submittedName>
</protein>
<dbReference type="EMBL" id="VWRN01000030">
    <property type="protein sequence ID" value="KAA6125310.1"/>
    <property type="molecule type" value="Genomic_DNA"/>
</dbReference>
<dbReference type="PANTHER" id="PTHR31480">
    <property type="entry name" value="BIFUNCTIONAL LYCOPENE CYCLASE/PHYTOENE SYNTHASE"/>
    <property type="match status" value="1"/>
</dbReference>
<dbReference type="InterPro" id="IPR044843">
    <property type="entry name" value="Trans_IPPS_bact-type"/>
</dbReference>
<dbReference type="Pfam" id="PF00494">
    <property type="entry name" value="SQS_PSY"/>
    <property type="match status" value="1"/>
</dbReference>
<accession>A0A5M8AUM0</accession>
<gene>
    <name evidence="1" type="primary">hpnC</name>
    <name evidence="1" type="ORF">F1599_10665</name>
</gene>
<sequence length="297" mass="32967">MPTPPSAAAPDGLAIGHYENFPVASVLLPRRLRRPVAVIYRFARTADDLADEGDAAPQERLAALGALSDALDRIDAGTDPGTPMMRALAEVIAEYRLPLPLFHDLLDAFRQDVTVHRHADWDSLLDYSRRSANPVGRLMLHLYGAATPDRFARADAICTGLQLVNFWQDVAIDFARGRVYLPADAMARHGVDDDALAEGRCDARWLALMEELKMRTEAMLQSGASLALDLPRTADWRIDWELRLVVQGGLRVLERIEAVGYDVFRRRPTLGPADWLLLAWRAAARYRTGTAPSKPAH</sequence>
<dbReference type="Gene3D" id="1.10.600.10">
    <property type="entry name" value="Farnesyl Diphosphate Synthase"/>
    <property type="match status" value="1"/>
</dbReference>
<evidence type="ECO:0000313" key="1">
    <source>
        <dbReference type="EMBL" id="KAA6125310.1"/>
    </source>
</evidence>
<dbReference type="AlphaFoldDB" id="A0A5M8AUM0"/>
<dbReference type="SUPFAM" id="SSF48576">
    <property type="entry name" value="Terpenoid synthases"/>
    <property type="match status" value="1"/>
</dbReference>
<dbReference type="SFLD" id="SFLDG01212">
    <property type="entry name" value="Phytoene_synthase_like"/>
    <property type="match status" value="1"/>
</dbReference>
<dbReference type="GO" id="GO:0004311">
    <property type="term" value="F:geranylgeranyl diphosphate synthase activity"/>
    <property type="evidence" value="ECO:0007669"/>
    <property type="project" value="InterPro"/>
</dbReference>
<comment type="caution">
    <text evidence="1">The sequence shown here is derived from an EMBL/GenBank/DDBJ whole genome shotgun (WGS) entry which is preliminary data.</text>
</comment>
<dbReference type="InterPro" id="IPR002060">
    <property type="entry name" value="Squ/phyt_synthse"/>
</dbReference>
<dbReference type="InterPro" id="IPR033904">
    <property type="entry name" value="Trans_IPPS_HH"/>
</dbReference>
<dbReference type="SFLD" id="SFLDG01018">
    <property type="entry name" value="Squalene/Phytoene_Synthase_Lik"/>
    <property type="match status" value="1"/>
</dbReference>
<organism evidence="1 2">
    <name type="scientific">Cupriavidus cauae</name>
    <dbReference type="NCBI Taxonomy" id="2608999"/>
    <lineage>
        <taxon>Bacteria</taxon>
        <taxon>Pseudomonadati</taxon>
        <taxon>Pseudomonadota</taxon>
        <taxon>Betaproteobacteria</taxon>
        <taxon>Burkholderiales</taxon>
        <taxon>Burkholderiaceae</taxon>
        <taxon>Cupriavidus</taxon>
    </lineage>
</organism>